<accession>A0ABM1IA21</accession>
<dbReference type="GeneID" id="107066697"/>
<evidence type="ECO:0000259" key="8">
    <source>
        <dbReference type="PROSITE" id="PS50033"/>
    </source>
</evidence>
<comment type="subunit">
    <text evidence="3">Directly interacts with VCP. Interacts with UBQLN1. Forms a complex with VCP and UBQLN1.</text>
</comment>
<dbReference type="Pfam" id="PF00789">
    <property type="entry name" value="UBX"/>
    <property type="match status" value="1"/>
</dbReference>
<dbReference type="PANTHER" id="PTHR46424:SF1">
    <property type="entry name" value="UBX DOMAIN-CONTAINING PROTEIN 4"/>
    <property type="match status" value="1"/>
</dbReference>
<feature type="region of interest" description="Disordered" evidence="7">
    <location>
        <begin position="117"/>
        <end position="214"/>
    </location>
</feature>
<evidence type="ECO:0000256" key="5">
    <source>
        <dbReference type="ARBA" id="ARBA00041575"/>
    </source>
</evidence>
<comment type="function">
    <text evidence="6">Involved in endoplasmic reticulum-associated protein degradation (ERAD). Acts as a platform to recruit both UBQLN1 and VCP to the ER during ERAD.</text>
</comment>
<feature type="region of interest" description="Disordered" evidence="7">
    <location>
        <begin position="457"/>
        <end position="478"/>
    </location>
</feature>
<keyword evidence="2" id="KW-0834">Unfolded protein response</keyword>
<dbReference type="SMART" id="SM00166">
    <property type="entry name" value="UBX"/>
    <property type="match status" value="1"/>
</dbReference>
<feature type="region of interest" description="Disordered" evidence="7">
    <location>
        <begin position="507"/>
        <end position="529"/>
    </location>
</feature>
<dbReference type="Proteomes" id="UP000694924">
    <property type="component" value="Unplaced"/>
</dbReference>
<dbReference type="RefSeq" id="XP_015177058.1">
    <property type="nucleotide sequence ID" value="XM_015321572.1"/>
</dbReference>
<feature type="compositionally biased region" description="Basic and acidic residues" evidence="7">
    <location>
        <begin position="149"/>
        <end position="193"/>
    </location>
</feature>
<reference evidence="10" key="1">
    <citation type="submission" date="2025-08" db="UniProtKB">
        <authorList>
            <consortium name="RefSeq"/>
        </authorList>
    </citation>
    <scope>IDENTIFICATION</scope>
    <source>
        <tissue evidence="10">Whole body</tissue>
    </source>
</reference>
<dbReference type="Gene3D" id="3.10.20.90">
    <property type="entry name" value="Phosphatidylinositol 3-kinase Catalytic Subunit, Chain A, domain 1"/>
    <property type="match status" value="1"/>
</dbReference>
<dbReference type="InterPro" id="IPR029071">
    <property type="entry name" value="Ubiquitin-like_domsf"/>
</dbReference>
<feature type="region of interest" description="Disordered" evidence="7">
    <location>
        <begin position="248"/>
        <end position="283"/>
    </location>
</feature>
<dbReference type="InterPro" id="IPR036249">
    <property type="entry name" value="Thioredoxin-like_sf"/>
</dbReference>
<evidence type="ECO:0000256" key="1">
    <source>
        <dbReference type="ARBA" id="ARBA00004406"/>
    </source>
</evidence>
<dbReference type="InterPro" id="IPR001012">
    <property type="entry name" value="UBX_dom"/>
</dbReference>
<feature type="region of interest" description="Disordered" evidence="7">
    <location>
        <begin position="299"/>
        <end position="319"/>
    </location>
</feature>
<evidence type="ECO:0000256" key="2">
    <source>
        <dbReference type="ARBA" id="ARBA00023230"/>
    </source>
</evidence>
<evidence type="ECO:0000256" key="7">
    <source>
        <dbReference type="SAM" id="MobiDB-lite"/>
    </source>
</evidence>
<dbReference type="PROSITE" id="PS50033">
    <property type="entry name" value="UBX"/>
    <property type="match status" value="1"/>
</dbReference>
<feature type="domain" description="UBX" evidence="8">
    <location>
        <begin position="323"/>
        <end position="401"/>
    </location>
</feature>
<keyword evidence="9" id="KW-1185">Reference proteome</keyword>
<dbReference type="SUPFAM" id="SSF54236">
    <property type="entry name" value="Ubiquitin-like"/>
    <property type="match status" value="1"/>
</dbReference>
<evidence type="ECO:0000313" key="9">
    <source>
        <dbReference type="Proteomes" id="UP000694924"/>
    </source>
</evidence>
<comment type="subcellular location">
    <subcellularLocation>
        <location evidence="1">Endoplasmic reticulum membrane</location>
        <topology evidence="1">Peripheral membrane protein</topology>
    </subcellularLocation>
</comment>
<feature type="compositionally biased region" description="Low complexity" evidence="7">
    <location>
        <begin position="462"/>
        <end position="476"/>
    </location>
</feature>
<organism evidence="9 10">
    <name type="scientific">Polistes dominula</name>
    <name type="common">European paper wasp</name>
    <name type="synonym">Vespa dominula</name>
    <dbReference type="NCBI Taxonomy" id="743375"/>
    <lineage>
        <taxon>Eukaryota</taxon>
        <taxon>Metazoa</taxon>
        <taxon>Ecdysozoa</taxon>
        <taxon>Arthropoda</taxon>
        <taxon>Hexapoda</taxon>
        <taxon>Insecta</taxon>
        <taxon>Pterygota</taxon>
        <taxon>Neoptera</taxon>
        <taxon>Endopterygota</taxon>
        <taxon>Hymenoptera</taxon>
        <taxon>Apocrita</taxon>
        <taxon>Aculeata</taxon>
        <taxon>Vespoidea</taxon>
        <taxon>Vespidae</taxon>
        <taxon>Polistinae</taxon>
        <taxon>Polistini</taxon>
        <taxon>Polistes</taxon>
    </lineage>
</organism>
<dbReference type="CDD" id="cd22249">
    <property type="entry name" value="UDM1_RNF168_RNF169-like"/>
    <property type="match status" value="1"/>
</dbReference>
<name>A0ABM1IA21_POLDO</name>
<sequence>MKWFEESIHLAVHKSKTTKAIFVVFVEGKDDASAQFLQVLNATEVSKCFDNENFVAVRLESGSEQYRFFAQIYHLVPVPSLFFIGVNGIPLEIVVGSTTTTELISKIESVLIKSGKNCSNSSSDLIESEKKSSDLTNTPDTSTSEVTADIEKVTEKEDVPEKLTETVTKTEVENKPEENASTDVKEADVKETDVPTTSNETKEESDTDLTMQEKLDRARQLIEAQKKQRQEEEEKKLKERELERRKLGREIQKMKQMQQDWQVKKAQEERRKEKAAENAAREKVRLQIAQDKLERKQKELALQPKQSSPAPAEQPNPRPAWVTDATVTRIQFRLPSGNPHMAPFSPSDTLSVLRTYVTENIDLPFRQFVMSTSFPRRNLNEEDDKKTLLELELVPGAVILILPLKTNNTKANTTSVTSAQDVGFFSRFMWSLFAPVIGIYNYLMGYFNGTLNGNTDSNNEDSANTSNVSNTNEESTFPNLQHIARSTGRNFSNLNGATIRAQGNIHRLHTDGDDNDENNTWNGNSTQQM</sequence>
<protein>
    <recommendedName>
        <fullName evidence="4">UBX domain-containing protein 4</fullName>
    </recommendedName>
    <alternativeName>
        <fullName evidence="5">UBX domain-containing protein 2</fullName>
    </alternativeName>
</protein>
<dbReference type="PANTHER" id="PTHR46424">
    <property type="entry name" value="UBX DOMAIN-CONTAINING PROTEIN 4"/>
    <property type="match status" value="1"/>
</dbReference>
<proteinExistence type="predicted"/>
<evidence type="ECO:0000256" key="3">
    <source>
        <dbReference type="ARBA" id="ARBA00038812"/>
    </source>
</evidence>
<dbReference type="Pfam" id="PF23187">
    <property type="entry name" value="UBX7_N"/>
    <property type="match status" value="1"/>
</dbReference>
<feature type="compositionally biased region" description="Polar residues" evidence="7">
    <location>
        <begin position="518"/>
        <end position="529"/>
    </location>
</feature>
<gene>
    <name evidence="10" type="primary">LOC107066697</name>
</gene>
<feature type="compositionally biased region" description="Basic and acidic residues" evidence="7">
    <location>
        <begin position="262"/>
        <end position="283"/>
    </location>
</feature>
<evidence type="ECO:0000256" key="6">
    <source>
        <dbReference type="ARBA" id="ARBA00046062"/>
    </source>
</evidence>
<evidence type="ECO:0000313" key="10">
    <source>
        <dbReference type="RefSeq" id="XP_015177058.1"/>
    </source>
</evidence>
<feature type="compositionally biased region" description="Polar residues" evidence="7">
    <location>
        <begin position="134"/>
        <end position="146"/>
    </location>
</feature>
<evidence type="ECO:0000256" key="4">
    <source>
        <dbReference type="ARBA" id="ARBA00040925"/>
    </source>
</evidence>
<dbReference type="SUPFAM" id="SSF52833">
    <property type="entry name" value="Thioredoxin-like"/>
    <property type="match status" value="1"/>
</dbReference>